<dbReference type="PANTHER" id="PTHR10363:SF2">
    <property type="entry name" value="BLEOMYCIN HYDROLASE"/>
    <property type="match status" value="1"/>
</dbReference>
<dbReference type="InterPro" id="IPR038765">
    <property type="entry name" value="Papain-like_cys_pep_sf"/>
</dbReference>
<dbReference type="PIRSF" id="PIRSF005700">
    <property type="entry name" value="PepC"/>
    <property type="match status" value="1"/>
</dbReference>
<gene>
    <name evidence="7" type="ORF">EJ419_07400</name>
</gene>
<feature type="active site" evidence="5">
    <location>
        <position position="71"/>
    </location>
</feature>
<sequence length="475" mass="54647">MADKALALSSLSTYSEHFNAERANRVAANAAVSMGVLKAATSYAGSRETPMDFNIELKQGSITNQERSGRCWMFAGLNVLRYELMHKWNLADFEFSENYLFFWEKMEKANSYLEYVIETIDAPVDDRRFQAINEGPVDDGNWWKGFADLVSKYGLVPKSAYPESANSRSSDDFIQYINSKMREFAAQMRQAHKDGETEEQIRARKDEYMDLVYRMCAISLGEPPVKFDFFARVEDEKKDDKKDDSKSDESDSTSTKAEDKPKDGKDTRKQIVDLGITPMEFYKKYVPVDVNDYETVINSPLESTPYGKRYAYKNSATVIEAGNMDAVNVDLDTFRNLTVQMIKNGHPVWFACDCTQFSLRGDGFFDENTVRVDELFGTTFNLDKAQGLEYMDYPSNHAMTFVGVNLDEDGNPNRWRVENSWGKENGKDGYYAMTNKWFDRFVREVIIRKEYLDPQLLEAETVELEPWQPVSRKAK</sequence>
<proteinExistence type="inferred from homology"/>
<keyword evidence="1 4" id="KW-0645">Protease</keyword>
<dbReference type="InterPro" id="IPR004134">
    <property type="entry name" value="Peptidase_C1B"/>
</dbReference>
<feature type="active site" evidence="5">
    <location>
        <position position="397"/>
    </location>
</feature>
<comment type="caution">
    <text evidence="7">The sequence shown here is derived from an EMBL/GenBank/DDBJ whole genome shotgun (WGS) entry which is preliminary data.</text>
</comment>
<accession>A0A4R0QNN3</accession>
<feature type="region of interest" description="Disordered" evidence="6">
    <location>
        <begin position="238"/>
        <end position="269"/>
    </location>
</feature>
<dbReference type="Gene3D" id="3.90.70.10">
    <property type="entry name" value="Cysteine proteinases"/>
    <property type="match status" value="1"/>
</dbReference>
<evidence type="ECO:0000256" key="2">
    <source>
        <dbReference type="ARBA" id="ARBA00022801"/>
    </source>
</evidence>
<dbReference type="GO" id="GO:0009636">
    <property type="term" value="P:response to toxic substance"/>
    <property type="evidence" value="ECO:0007669"/>
    <property type="project" value="TreeGrafter"/>
</dbReference>
<evidence type="ECO:0000256" key="5">
    <source>
        <dbReference type="PIRSR" id="PIRSR005700-1"/>
    </source>
</evidence>
<dbReference type="GO" id="GO:0006508">
    <property type="term" value="P:proteolysis"/>
    <property type="evidence" value="ECO:0007669"/>
    <property type="project" value="UniProtKB-KW"/>
</dbReference>
<keyword evidence="2 4" id="KW-0378">Hydrolase</keyword>
<dbReference type="InterPro" id="IPR000169">
    <property type="entry name" value="Pept_cys_AS"/>
</dbReference>
<keyword evidence="4 7" id="KW-0031">Aminopeptidase</keyword>
<dbReference type="EMBL" id="RXLP01000026">
    <property type="protein sequence ID" value="TCD53784.1"/>
    <property type="molecule type" value="Genomic_DNA"/>
</dbReference>
<dbReference type="RefSeq" id="WP_131285132.1">
    <property type="nucleotide sequence ID" value="NZ_RXLP01000026.1"/>
</dbReference>
<dbReference type="Proteomes" id="UP000291289">
    <property type="component" value="Unassembled WGS sequence"/>
</dbReference>
<feature type="compositionally biased region" description="Basic and acidic residues" evidence="6">
    <location>
        <begin position="256"/>
        <end position="269"/>
    </location>
</feature>
<organism evidence="7 8">
    <name type="scientific">Alloscardovia theropitheci</name>
    <dbReference type="NCBI Taxonomy" id="2496842"/>
    <lineage>
        <taxon>Bacteria</taxon>
        <taxon>Bacillati</taxon>
        <taxon>Actinomycetota</taxon>
        <taxon>Actinomycetes</taxon>
        <taxon>Bifidobacteriales</taxon>
        <taxon>Bifidobacteriaceae</taxon>
        <taxon>Alloscardovia</taxon>
    </lineage>
</organism>
<name>A0A4R0QNN3_9BIFI</name>
<evidence type="ECO:0000313" key="7">
    <source>
        <dbReference type="EMBL" id="TCD53784.1"/>
    </source>
</evidence>
<dbReference type="Pfam" id="PF03051">
    <property type="entry name" value="Peptidase_C1_2"/>
    <property type="match status" value="2"/>
</dbReference>
<dbReference type="OrthoDB" id="1111399at2"/>
<evidence type="ECO:0000256" key="4">
    <source>
        <dbReference type="PIRNR" id="PIRNR005700"/>
    </source>
</evidence>
<dbReference type="PROSITE" id="PS00139">
    <property type="entry name" value="THIOL_PROTEASE_CYS"/>
    <property type="match status" value="1"/>
</dbReference>
<evidence type="ECO:0000313" key="8">
    <source>
        <dbReference type="Proteomes" id="UP000291289"/>
    </source>
</evidence>
<feature type="compositionally biased region" description="Basic and acidic residues" evidence="6">
    <location>
        <begin position="238"/>
        <end position="249"/>
    </location>
</feature>
<feature type="active site" evidence="5">
    <location>
        <position position="419"/>
    </location>
</feature>
<keyword evidence="3 4" id="KW-0788">Thiol protease</keyword>
<reference evidence="7 8" key="1">
    <citation type="submission" date="2018-12" db="EMBL/GenBank/DDBJ databases">
        <title>Alloscrdovia theropitheci sp. nov: a novel taxon from the feces of the bleeding-herat monkey (Theropithecus geleda).</title>
        <authorList>
            <person name="Modesto M."/>
        </authorList>
    </citation>
    <scope>NUCLEOTIDE SEQUENCE [LARGE SCALE GENOMIC DNA]</scope>
    <source>
        <strain evidence="7 8">GLDI4/2</strain>
    </source>
</reference>
<dbReference type="AlphaFoldDB" id="A0A4R0QNN3"/>
<keyword evidence="8" id="KW-1185">Reference proteome</keyword>
<dbReference type="PANTHER" id="PTHR10363">
    <property type="entry name" value="BLEOMYCIN HYDROLASE"/>
    <property type="match status" value="1"/>
</dbReference>
<dbReference type="GO" id="GO:0043418">
    <property type="term" value="P:homocysteine catabolic process"/>
    <property type="evidence" value="ECO:0007669"/>
    <property type="project" value="TreeGrafter"/>
</dbReference>
<dbReference type="CDD" id="cd00585">
    <property type="entry name" value="Peptidase_C1B"/>
    <property type="match status" value="1"/>
</dbReference>
<evidence type="ECO:0000256" key="3">
    <source>
        <dbReference type="ARBA" id="ARBA00022807"/>
    </source>
</evidence>
<evidence type="ECO:0000256" key="6">
    <source>
        <dbReference type="SAM" id="MobiDB-lite"/>
    </source>
</evidence>
<dbReference type="SUPFAM" id="SSF54001">
    <property type="entry name" value="Cysteine proteinases"/>
    <property type="match status" value="1"/>
</dbReference>
<protein>
    <recommendedName>
        <fullName evidence="4">Aminopeptidase</fullName>
    </recommendedName>
</protein>
<evidence type="ECO:0000256" key="1">
    <source>
        <dbReference type="ARBA" id="ARBA00022670"/>
    </source>
</evidence>
<dbReference type="GO" id="GO:0005737">
    <property type="term" value="C:cytoplasm"/>
    <property type="evidence" value="ECO:0007669"/>
    <property type="project" value="TreeGrafter"/>
</dbReference>
<dbReference type="GO" id="GO:0070005">
    <property type="term" value="F:cysteine-type aminopeptidase activity"/>
    <property type="evidence" value="ECO:0007669"/>
    <property type="project" value="InterPro"/>
</dbReference>
<comment type="similarity">
    <text evidence="4">Belongs to the peptidase C1 family.</text>
</comment>